<evidence type="ECO:0000259" key="3">
    <source>
        <dbReference type="Pfam" id="PF19278"/>
    </source>
</evidence>
<dbReference type="InterPro" id="IPR049517">
    <property type="entry name" value="ACX-like_C"/>
</dbReference>
<feature type="domain" description="Hydantoinase/oxoprolinase N-terminal" evidence="2">
    <location>
        <begin position="10"/>
        <end position="190"/>
    </location>
</feature>
<reference evidence="4" key="1">
    <citation type="submission" date="2020-05" db="EMBL/GenBank/DDBJ databases">
        <authorList>
            <person name="Chiriac C."/>
            <person name="Salcher M."/>
            <person name="Ghai R."/>
            <person name="Kavagutti S V."/>
        </authorList>
    </citation>
    <scope>NUCLEOTIDE SEQUENCE</scope>
</reference>
<dbReference type="Pfam" id="PF05378">
    <property type="entry name" value="Hydant_A_N"/>
    <property type="match status" value="1"/>
</dbReference>
<feature type="domain" description="Hydantoinase A/oxoprolinase" evidence="1">
    <location>
        <begin position="212"/>
        <end position="497"/>
    </location>
</feature>
<feature type="domain" description="Acetophenone carboxylase-like C-terminal" evidence="3">
    <location>
        <begin position="516"/>
        <end position="696"/>
    </location>
</feature>
<evidence type="ECO:0000259" key="1">
    <source>
        <dbReference type="Pfam" id="PF01968"/>
    </source>
</evidence>
<dbReference type="InterPro" id="IPR045079">
    <property type="entry name" value="Oxoprolinase-like"/>
</dbReference>
<accession>A0A6J7CQP3</accession>
<evidence type="ECO:0000313" key="4">
    <source>
        <dbReference type="EMBL" id="CAB4860161.1"/>
    </source>
</evidence>
<organism evidence="4">
    <name type="scientific">freshwater metagenome</name>
    <dbReference type="NCBI Taxonomy" id="449393"/>
    <lineage>
        <taxon>unclassified sequences</taxon>
        <taxon>metagenomes</taxon>
        <taxon>ecological metagenomes</taxon>
    </lineage>
</organism>
<dbReference type="AlphaFoldDB" id="A0A6J7CQP3"/>
<dbReference type="PANTHER" id="PTHR11365:SF23">
    <property type="entry name" value="HYPOTHETICAL 5-OXOPROLINASE (EUROFUNG)-RELATED"/>
    <property type="match status" value="1"/>
</dbReference>
<evidence type="ECO:0000259" key="2">
    <source>
        <dbReference type="Pfam" id="PF05378"/>
    </source>
</evidence>
<dbReference type="Pfam" id="PF19278">
    <property type="entry name" value="Hydant_A_C"/>
    <property type="match status" value="1"/>
</dbReference>
<name>A0A6J7CQP3_9ZZZZ</name>
<sequence>MAVAGLDAFIGVDVGGTHTDVAVVAGDRVVRGKALTTYDDFSRGVLGAVEVAAGELDISLAELLGRTKLFVNATTVVTNTITELRGSRVGVLVTHGFSDTFRLAGGARRTEFDDQMQVNIPELVARTSIAEIEERIDYSGAVLVPIDAEQVRSETRRLVEEEGIEALAICFLTSYLNGENELAAERIVKESFPDLFVTTSHSVFPVSGENRRWTTAVLNSFVQDRAEVYLTSLNTKLREAGLAGGLVFFQGLGGGISLDKAKAYPLALLGSGPAAGAIGANELARRMGHENVLLGDMGGTSFDTGIITGNEIVVEKNLDLGPFKTGVNVVDVVSVGAGGGSIAWVSERGVPQVGPQSAGSTPGPAALGNGGTEPTVTDAMVTMGIIDPDRYLNGRVQLQPDLAREALDHALGSRFGWDADEAAAAVHDLVVANMANAVREVSIEKGHDPREFLFLAYGGTLPMFACQIAERLDIATVVIPQNSSVFCGLGLLASDFVLRNDQSVGWDLSNPGDADRVNAITDAMVTAARDEMTAEGFGADSIEIVRSGDFRFQGQAFELSLVLPDRPFSGEEDAAELSRVFRDLYEKTYGEGTAWEGVPATLVTYSVTAVGRQDRPELGAGTAAAVSPRTVEPTAQRSVYLPGTRTRAQISVYDERQFEPGVGITGPAIIDAHDTTIFVPAGTTAARDAFMNFILKREGDQ</sequence>
<protein>
    <submittedName>
        <fullName evidence="4">Unannotated protein</fullName>
    </submittedName>
</protein>
<dbReference type="InterPro" id="IPR002821">
    <property type="entry name" value="Hydantoinase_A"/>
</dbReference>
<proteinExistence type="predicted"/>
<dbReference type="Pfam" id="PF01968">
    <property type="entry name" value="Hydantoinase_A"/>
    <property type="match status" value="1"/>
</dbReference>
<dbReference type="GO" id="GO:0005829">
    <property type="term" value="C:cytosol"/>
    <property type="evidence" value="ECO:0007669"/>
    <property type="project" value="TreeGrafter"/>
</dbReference>
<dbReference type="GO" id="GO:0006749">
    <property type="term" value="P:glutathione metabolic process"/>
    <property type="evidence" value="ECO:0007669"/>
    <property type="project" value="TreeGrafter"/>
</dbReference>
<dbReference type="PANTHER" id="PTHR11365">
    <property type="entry name" value="5-OXOPROLINASE RELATED"/>
    <property type="match status" value="1"/>
</dbReference>
<dbReference type="InterPro" id="IPR008040">
    <property type="entry name" value="Hydant_A_N"/>
</dbReference>
<gene>
    <name evidence="4" type="ORF">UFOPK3423_00182</name>
</gene>
<dbReference type="EMBL" id="CAFBLQ010000011">
    <property type="protein sequence ID" value="CAB4860161.1"/>
    <property type="molecule type" value="Genomic_DNA"/>
</dbReference>
<dbReference type="GO" id="GO:0017168">
    <property type="term" value="F:5-oxoprolinase (ATP-hydrolyzing) activity"/>
    <property type="evidence" value="ECO:0007669"/>
    <property type="project" value="TreeGrafter"/>
</dbReference>